<feature type="transmembrane region" description="Helical" evidence="4">
    <location>
        <begin position="6"/>
        <end position="24"/>
    </location>
</feature>
<evidence type="ECO:0000256" key="3">
    <source>
        <dbReference type="PROSITE-ProRule" id="PRU00473"/>
    </source>
</evidence>
<protein>
    <recommendedName>
        <fullName evidence="5">OmpA-like domain-containing protein</fullName>
    </recommendedName>
</protein>
<dbReference type="AlphaFoldDB" id="A0A6S6S3L2"/>
<keyword evidence="4" id="KW-0812">Transmembrane</keyword>
<evidence type="ECO:0000313" key="6">
    <source>
        <dbReference type="EMBL" id="CAA6799489.1"/>
    </source>
</evidence>
<dbReference type="SUPFAM" id="SSF103088">
    <property type="entry name" value="OmpA-like"/>
    <property type="match status" value="1"/>
</dbReference>
<evidence type="ECO:0000256" key="4">
    <source>
        <dbReference type="SAM" id="Phobius"/>
    </source>
</evidence>
<dbReference type="InterPro" id="IPR006665">
    <property type="entry name" value="OmpA-like"/>
</dbReference>
<dbReference type="EMBL" id="CACVAP010000020">
    <property type="protein sequence ID" value="CAA6799489.1"/>
    <property type="molecule type" value="Genomic_DNA"/>
</dbReference>
<dbReference type="GO" id="GO:0016020">
    <property type="term" value="C:membrane"/>
    <property type="evidence" value="ECO:0007669"/>
    <property type="project" value="UniProtKB-SubCell"/>
</dbReference>
<name>A0A6S6S3L2_9BACT</name>
<keyword evidence="4" id="KW-1133">Transmembrane helix</keyword>
<evidence type="ECO:0000259" key="5">
    <source>
        <dbReference type="PROSITE" id="PS51123"/>
    </source>
</evidence>
<sequence>MKLHMAIFIGFIASMLFITFTLFMNAEDIYFEEIQELRFSKIQKVCSKKQVRQRKVYVPKRSVDLAQNVLEHFLKKNPIIFTQNDFSLVSNQQSKEKPNQKKKILNKIVAILNNIREDAILSITAYTDKVGSAKGNLTLSQKRADTLKAYFLKRTSLVLIVAIGYGEALPATSRRIEINLKKVY</sequence>
<reference evidence="6" key="1">
    <citation type="submission" date="2020-01" db="EMBL/GenBank/DDBJ databases">
        <authorList>
            <person name="Meier V. D."/>
            <person name="Meier V D."/>
        </authorList>
    </citation>
    <scope>NUCLEOTIDE SEQUENCE</scope>
    <source>
        <strain evidence="6">HLG_WM_MAG_06</strain>
    </source>
</reference>
<evidence type="ECO:0000256" key="1">
    <source>
        <dbReference type="ARBA" id="ARBA00004370"/>
    </source>
</evidence>
<evidence type="ECO:0000256" key="2">
    <source>
        <dbReference type="ARBA" id="ARBA00023136"/>
    </source>
</evidence>
<dbReference type="CDD" id="cd07185">
    <property type="entry name" value="OmpA_C-like"/>
    <property type="match status" value="1"/>
</dbReference>
<dbReference type="PRINTS" id="PR01021">
    <property type="entry name" value="OMPADOMAIN"/>
</dbReference>
<proteinExistence type="predicted"/>
<organism evidence="6">
    <name type="scientific">uncultured Sulfurovum sp</name>
    <dbReference type="NCBI Taxonomy" id="269237"/>
    <lineage>
        <taxon>Bacteria</taxon>
        <taxon>Pseudomonadati</taxon>
        <taxon>Campylobacterota</taxon>
        <taxon>Epsilonproteobacteria</taxon>
        <taxon>Campylobacterales</taxon>
        <taxon>Sulfurovaceae</taxon>
        <taxon>Sulfurovum</taxon>
        <taxon>environmental samples</taxon>
    </lineage>
</organism>
<feature type="domain" description="OmpA-like" evidence="5">
    <location>
        <begin position="69"/>
        <end position="184"/>
    </location>
</feature>
<dbReference type="PROSITE" id="PS51123">
    <property type="entry name" value="OMPA_2"/>
    <property type="match status" value="1"/>
</dbReference>
<dbReference type="Gene3D" id="3.30.1330.60">
    <property type="entry name" value="OmpA-like domain"/>
    <property type="match status" value="1"/>
</dbReference>
<accession>A0A6S6S3L2</accession>
<dbReference type="Pfam" id="PF00691">
    <property type="entry name" value="OmpA"/>
    <property type="match status" value="1"/>
</dbReference>
<dbReference type="InterPro" id="IPR006664">
    <property type="entry name" value="OMP_bac"/>
</dbReference>
<keyword evidence="2 3" id="KW-0472">Membrane</keyword>
<gene>
    <name evidence="6" type="ORF">HELGO_WM11652</name>
</gene>
<dbReference type="InterPro" id="IPR036737">
    <property type="entry name" value="OmpA-like_sf"/>
</dbReference>
<comment type="subcellular location">
    <subcellularLocation>
        <location evidence="1">Membrane</location>
    </subcellularLocation>
</comment>